<reference evidence="1" key="1">
    <citation type="submission" date="2022-12" db="EMBL/GenBank/DDBJ databases">
        <authorList>
            <person name="Alioto T."/>
            <person name="Alioto T."/>
            <person name="Gomez Garrido J."/>
        </authorList>
    </citation>
    <scope>NUCLEOTIDE SEQUENCE</scope>
</reference>
<dbReference type="Proteomes" id="UP001178461">
    <property type="component" value="Chromosome 9"/>
</dbReference>
<name>A0AA35KUH2_9SAUR</name>
<keyword evidence="2" id="KW-1185">Reference proteome</keyword>
<dbReference type="EMBL" id="OX395134">
    <property type="protein sequence ID" value="CAI5783837.1"/>
    <property type="molecule type" value="Genomic_DNA"/>
</dbReference>
<evidence type="ECO:0000313" key="1">
    <source>
        <dbReference type="EMBL" id="CAI5783837.1"/>
    </source>
</evidence>
<sequence>MQHCSVSLLIKQGFPFSSLDLEIHIKVMWLFLPCSFLGLRLGSCAGATTSWVALVSDFEQAGIFLQFQCTSCQVRGRNCHPFLSGHTARTGEKATAVQKKGTSRKKVDFCQDTSASL</sequence>
<gene>
    <name evidence="1" type="ORF">PODLI_1B030000</name>
</gene>
<protein>
    <submittedName>
        <fullName evidence="1">Uncharacterized protein</fullName>
    </submittedName>
</protein>
<organism evidence="1 2">
    <name type="scientific">Podarcis lilfordi</name>
    <name type="common">Lilford's wall lizard</name>
    <dbReference type="NCBI Taxonomy" id="74358"/>
    <lineage>
        <taxon>Eukaryota</taxon>
        <taxon>Metazoa</taxon>
        <taxon>Chordata</taxon>
        <taxon>Craniata</taxon>
        <taxon>Vertebrata</taxon>
        <taxon>Euteleostomi</taxon>
        <taxon>Lepidosauria</taxon>
        <taxon>Squamata</taxon>
        <taxon>Bifurcata</taxon>
        <taxon>Unidentata</taxon>
        <taxon>Episquamata</taxon>
        <taxon>Laterata</taxon>
        <taxon>Lacertibaenia</taxon>
        <taxon>Lacertidae</taxon>
        <taxon>Podarcis</taxon>
    </lineage>
</organism>
<proteinExistence type="predicted"/>
<accession>A0AA35KUH2</accession>
<dbReference type="AlphaFoldDB" id="A0AA35KUH2"/>
<evidence type="ECO:0000313" key="2">
    <source>
        <dbReference type="Proteomes" id="UP001178461"/>
    </source>
</evidence>